<feature type="domain" description="IrrE N-terminal-like" evidence="1">
    <location>
        <begin position="11"/>
        <end position="119"/>
    </location>
</feature>
<dbReference type="Proteomes" id="UP000779508">
    <property type="component" value="Unassembled WGS sequence"/>
</dbReference>
<evidence type="ECO:0000313" key="3">
    <source>
        <dbReference type="Proteomes" id="UP000779508"/>
    </source>
</evidence>
<dbReference type="Pfam" id="PF06114">
    <property type="entry name" value="Peptidase_M78"/>
    <property type="match status" value="1"/>
</dbReference>
<gene>
    <name evidence="2" type="ORF">KQI88_09945</name>
</gene>
<proteinExistence type="predicted"/>
<sequence length="152" mass="17904">MDYEQMIIKADEKGIEVYEVNFKGNGKGYCSDNVIGISKKLTTNSEKRCILIEEIGHLKTTSGHIIDQSKIENRKQERKARAWGYERLVGIIDLINAYKYGVRNRFELAEYLDVTEEYIEDVIKYYKEKYGLYCEIDNYMVYFEPLVVLEKL</sequence>
<protein>
    <submittedName>
        <fullName evidence="2">ImmA/IrrE family metallo-endopeptidase</fullName>
    </submittedName>
</protein>
<dbReference type="RefSeq" id="WP_216416864.1">
    <property type="nucleotide sequence ID" value="NZ_JAHLQK010000003.1"/>
</dbReference>
<dbReference type="EMBL" id="JAHLQK010000003">
    <property type="protein sequence ID" value="MBU5676742.1"/>
    <property type="molecule type" value="Genomic_DNA"/>
</dbReference>
<comment type="caution">
    <text evidence="2">The sequence shown here is derived from an EMBL/GenBank/DDBJ whole genome shotgun (WGS) entry which is preliminary data.</text>
</comment>
<keyword evidence="3" id="KW-1185">Reference proteome</keyword>
<name>A0ABS6G4X2_9FIRM</name>
<dbReference type="InterPro" id="IPR010359">
    <property type="entry name" value="IrrE_HExxH"/>
</dbReference>
<organism evidence="2 3">
    <name type="scientific">Alkaliphilus flagellatus</name>
    <dbReference type="NCBI Taxonomy" id="2841507"/>
    <lineage>
        <taxon>Bacteria</taxon>
        <taxon>Bacillati</taxon>
        <taxon>Bacillota</taxon>
        <taxon>Clostridia</taxon>
        <taxon>Peptostreptococcales</taxon>
        <taxon>Natronincolaceae</taxon>
        <taxon>Alkaliphilus</taxon>
    </lineage>
</organism>
<accession>A0ABS6G4X2</accession>
<evidence type="ECO:0000313" key="2">
    <source>
        <dbReference type="EMBL" id="MBU5676742.1"/>
    </source>
</evidence>
<evidence type="ECO:0000259" key="1">
    <source>
        <dbReference type="Pfam" id="PF06114"/>
    </source>
</evidence>
<reference evidence="2 3" key="1">
    <citation type="submission" date="2021-06" db="EMBL/GenBank/DDBJ databases">
        <authorList>
            <person name="Sun Q."/>
            <person name="Li D."/>
        </authorList>
    </citation>
    <scope>NUCLEOTIDE SEQUENCE [LARGE SCALE GENOMIC DNA]</scope>
    <source>
        <strain evidence="2 3">MSJ-5</strain>
    </source>
</reference>